<sequence length="72" mass="7693">MSAPAHPSTDPSVRGAVDRLSAEFAGRAPAAVVDRIVRASRQDLDTVPVAALPELVERLARQRLIDTAAPRH</sequence>
<organism evidence="1 2">
    <name type="scientific">Pseudonocardia parietis</name>
    <dbReference type="NCBI Taxonomy" id="570936"/>
    <lineage>
        <taxon>Bacteria</taxon>
        <taxon>Bacillati</taxon>
        <taxon>Actinomycetota</taxon>
        <taxon>Actinomycetes</taxon>
        <taxon>Pseudonocardiales</taxon>
        <taxon>Pseudonocardiaceae</taxon>
        <taxon>Pseudonocardia</taxon>
    </lineage>
</organism>
<dbReference type="Gene3D" id="1.10.8.1060">
    <property type="entry name" value="Corynebacterium glutamicum thioredoxin-dependent arsenate reductase, N-terminal domain"/>
    <property type="match status" value="1"/>
</dbReference>
<dbReference type="EMBL" id="JAGINU010000001">
    <property type="protein sequence ID" value="MBP2366996.1"/>
    <property type="molecule type" value="Genomic_DNA"/>
</dbReference>
<dbReference type="Proteomes" id="UP001519295">
    <property type="component" value="Unassembled WGS sequence"/>
</dbReference>
<keyword evidence="2" id="KW-1185">Reference proteome</keyword>
<evidence type="ECO:0000313" key="2">
    <source>
        <dbReference type="Proteomes" id="UP001519295"/>
    </source>
</evidence>
<gene>
    <name evidence="1" type="ORF">JOF36_002692</name>
</gene>
<name>A0ABS4VSW1_9PSEU</name>
<dbReference type="NCBIfam" id="NF046112">
    <property type="entry name" value="MSMEG_6209_Nter"/>
    <property type="match status" value="1"/>
</dbReference>
<accession>A0ABS4VSW1</accession>
<proteinExistence type="predicted"/>
<comment type="caution">
    <text evidence="1">The sequence shown here is derived from an EMBL/GenBank/DDBJ whole genome shotgun (WGS) entry which is preliminary data.</text>
</comment>
<evidence type="ECO:0000313" key="1">
    <source>
        <dbReference type="EMBL" id="MBP2366996.1"/>
    </source>
</evidence>
<dbReference type="RefSeq" id="WP_210027087.1">
    <property type="nucleotide sequence ID" value="NZ_JAGINU010000001.1"/>
</dbReference>
<reference evidence="1 2" key="1">
    <citation type="submission" date="2021-03" db="EMBL/GenBank/DDBJ databases">
        <title>Sequencing the genomes of 1000 actinobacteria strains.</title>
        <authorList>
            <person name="Klenk H.-P."/>
        </authorList>
    </citation>
    <scope>NUCLEOTIDE SEQUENCE [LARGE SCALE GENOMIC DNA]</scope>
    <source>
        <strain evidence="1 2">DSM 45256</strain>
    </source>
</reference>
<protein>
    <submittedName>
        <fullName evidence="1">Uncharacterized protein</fullName>
    </submittedName>
</protein>